<dbReference type="InterPro" id="IPR009197">
    <property type="entry name" value="MlrC"/>
</dbReference>
<comment type="caution">
    <text evidence="4">The sequence shown here is derived from an EMBL/GenBank/DDBJ whole genome shotgun (WGS) entry which is preliminary data.</text>
</comment>
<dbReference type="EMBL" id="JBHTJG010000003">
    <property type="protein sequence ID" value="MFD0946517.1"/>
    <property type="molecule type" value="Genomic_DNA"/>
</dbReference>
<feature type="domain" description="Microcystin LR degradation protein MlrC N-terminal" evidence="3">
    <location>
        <begin position="3"/>
        <end position="291"/>
    </location>
</feature>
<keyword evidence="1" id="KW-0645">Protease</keyword>
<keyword evidence="1" id="KW-0482">Metalloprotease</keyword>
<evidence type="ECO:0000259" key="2">
    <source>
        <dbReference type="Pfam" id="PF07171"/>
    </source>
</evidence>
<comment type="similarity">
    <text evidence="1">Belongs to the peptidase M81 family.</text>
</comment>
<keyword evidence="1" id="KW-0378">Hydrolase</keyword>
<protein>
    <recommendedName>
        <fullName evidence="1">Microcystinase C</fullName>
        <shortName evidence="1">MlrC</shortName>
    </recommendedName>
</protein>
<dbReference type="Pfam" id="PF07364">
    <property type="entry name" value="DUF1485"/>
    <property type="match status" value="1"/>
</dbReference>
<dbReference type="Pfam" id="PF07171">
    <property type="entry name" value="MlrC_C"/>
    <property type="match status" value="1"/>
</dbReference>
<keyword evidence="1" id="KW-0479">Metal-binding</keyword>
<dbReference type="PIRSF" id="PIRSF012702">
    <property type="entry name" value="UCP012702"/>
    <property type="match status" value="1"/>
</dbReference>
<dbReference type="InterPro" id="IPR015995">
    <property type="entry name" value="MlrC_N"/>
</dbReference>
<accession>A0ABW3H6T4</accession>
<keyword evidence="5" id="KW-1185">Reference proteome</keyword>
<evidence type="ECO:0000256" key="1">
    <source>
        <dbReference type="PIRNR" id="PIRNR012702"/>
    </source>
</evidence>
<gene>
    <name evidence="4" type="ORF">ACFQ1E_09230</name>
</gene>
<proteinExistence type="inferred from homology"/>
<evidence type="ECO:0000259" key="3">
    <source>
        <dbReference type="Pfam" id="PF07364"/>
    </source>
</evidence>
<dbReference type="Proteomes" id="UP001596977">
    <property type="component" value="Unassembled WGS sequence"/>
</dbReference>
<evidence type="ECO:0000313" key="5">
    <source>
        <dbReference type="Proteomes" id="UP001596977"/>
    </source>
</evidence>
<comment type="cofactor">
    <cofactor evidence="1">
        <name>Zn(2+)</name>
        <dbReference type="ChEBI" id="CHEBI:29105"/>
    </cofactor>
    <text evidence="1">Binds 1 zinc ion per subunit.</text>
</comment>
<comment type="function">
    <text evidence="1">Involved in peptidolytic degradation of cyclic heptapeptide hepatotoxin microcystin (MC).</text>
</comment>
<dbReference type="InterPro" id="IPR010799">
    <property type="entry name" value="MlrC_C"/>
</dbReference>
<name>A0ABW3H6T4_9SPHN</name>
<feature type="domain" description="Microcystin LR degradation protein MlrC C-terminal" evidence="2">
    <location>
        <begin position="303"/>
        <end position="485"/>
    </location>
</feature>
<organism evidence="4 5">
    <name type="scientific">Sphingomonas canadensis</name>
    <dbReference type="NCBI Taxonomy" id="1219257"/>
    <lineage>
        <taxon>Bacteria</taxon>
        <taxon>Pseudomonadati</taxon>
        <taxon>Pseudomonadota</taxon>
        <taxon>Alphaproteobacteria</taxon>
        <taxon>Sphingomonadales</taxon>
        <taxon>Sphingomonadaceae</taxon>
        <taxon>Sphingomonas</taxon>
    </lineage>
</organism>
<reference evidence="5" key="1">
    <citation type="journal article" date="2019" name="Int. J. Syst. Evol. Microbiol.">
        <title>The Global Catalogue of Microorganisms (GCM) 10K type strain sequencing project: providing services to taxonomists for standard genome sequencing and annotation.</title>
        <authorList>
            <consortium name="The Broad Institute Genomics Platform"/>
            <consortium name="The Broad Institute Genome Sequencing Center for Infectious Disease"/>
            <person name="Wu L."/>
            <person name="Ma J."/>
        </authorList>
    </citation>
    <scope>NUCLEOTIDE SEQUENCE [LARGE SCALE GENOMIC DNA]</scope>
    <source>
        <strain evidence="5">CCUG 62982</strain>
    </source>
</reference>
<evidence type="ECO:0000313" key="4">
    <source>
        <dbReference type="EMBL" id="MFD0946517.1"/>
    </source>
</evidence>
<dbReference type="RefSeq" id="WP_264943885.1">
    <property type="nucleotide sequence ID" value="NZ_JAPDRA010000003.1"/>
</dbReference>
<sequence>MPRLAVAMLSHEGNSFSPVPTTLADFQAAVWCAGPEARLRFAGTESEMGGVLAFLAARPDWDAEFLRVAQATPGGPLAPGVFDAIRAEIVEGLAGGRFDAVYLALHGAMMVEGRDLADLELIARVREAIGPEVPLGVSFDLHANLDPSIAWLVDFASAYKTHPHVDQRDTALRVLDALDRTLVGAIRPVGAIAKAGAILPSINMRTDAGPMAEIEAIAASLVTGPVLEAVPFGGFSYADTAAAGAAAMVFADRDRDAAVRAAGHLRDAIDARRDAFFEPLPGPAEAVARALAVIARGEGPVAVVDAGDNPLSGGIADTPGLLRALIDAAPPVPSLMIYFCDPELVGWAEAAGAGGRLEGTLGARLSDRFGAAVPFAATVVALAPGAFAARPPLICGPGIDFGRLALIRLDGAGGGIHVVLATRAASPHDPGLLTALGIGQADFPLVGIKAKNHFRAAYAGRFGAILACDAPGPAALDIAAFPFERAPGHLYPLGGGGGA</sequence>